<dbReference type="EMBL" id="JAYMGO010000008">
    <property type="protein sequence ID" value="KAL1269004.1"/>
    <property type="molecule type" value="Genomic_DNA"/>
</dbReference>
<comment type="caution">
    <text evidence="2">The sequence shown here is derived from an EMBL/GenBank/DDBJ whole genome shotgun (WGS) entry which is preliminary data.</text>
</comment>
<dbReference type="Proteomes" id="UP001558613">
    <property type="component" value="Unassembled WGS sequence"/>
</dbReference>
<accession>A0ABR3MWI8</accession>
<organism evidence="2 3">
    <name type="scientific">Cirrhinus molitorella</name>
    <name type="common">mud carp</name>
    <dbReference type="NCBI Taxonomy" id="172907"/>
    <lineage>
        <taxon>Eukaryota</taxon>
        <taxon>Metazoa</taxon>
        <taxon>Chordata</taxon>
        <taxon>Craniata</taxon>
        <taxon>Vertebrata</taxon>
        <taxon>Euteleostomi</taxon>
        <taxon>Actinopterygii</taxon>
        <taxon>Neopterygii</taxon>
        <taxon>Teleostei</taxon>
        <taxon>Ostariophysi</taxon>
        <taxon>Cypriniformes</taxon>
        <taxon>Cyprinidae</taxon>
        <taxon>Labeoninae</taxon>
        <taxon>Labeonini</taxon>
        <taxon>Cirrhinus</taxon>
    </lineage>
</organism>
<evidence type="ECO:0000256" key="1">
    <source>
        <dbReference type="SAM" id="MobiDB-lite"/>
    </source>
</evidence>
<protein>
    <submittedName>
        <fullName evidence="2">Uncharacterized protein</fullName>
    </submittedName>
</protein>
<proteinExistence type="predicted"/>
<sequence>MFVSSGRVQLTPPHPPFTRKLTHFPTLSYRTPLQFECVYSICAAGQESLPRSARISARGSTFSRGGVWRSSEKLPRVNPTGRRHRDSRAFTE</sequence>
<feature type="region of interest" description="Disordered" evidence="1">
    <location>
        <begin position="63"/>
        <end position="92"/>
    </location>
</feature>
<gene>
    <name evidence="2" type="ORF">QQF64_031293</name>
</gene>
<evidence type="ECO:0000313" key="3">
    <source>
        <dbReference type="Proteomes" id="UP001558613"/>
    </source>
</evidence>
<name>A0ABR3MWI8_9TELE</name>
<keyword evidence="3" id="KW-1185">Reference proteome</keyword>
<evidence type="ECO:0000313" key="2">
    <source>
        <dbReference type="EMBL" id="KAL1269004.1"/>
    </source>
</evidence>
<reference evidence="2 3" key="1">
    <citation type="submission" date="2023-09" db="EMBL/GenBank/DDBJ databases">
        <authorList>
            <person name="Wang M."/>
        </authorList>
    </citation>
    <scope>NUCLEOTIDE SEQUENCE [LARGE SCALE GENOMIC DNA]</scope>
    <source>
        <strain evidence="2">GT-2023</strain>
        <tissue evidence="2">Liver</tissue>
    </source>
</reference>